<gene>
    <name evidence="2" type="ORF">PFCIRM138_01125</name>
</gene>
<organism evidence="2">
    <name type="scientific">Propionibacterium freudenreichii subsp. freudenreichii</name>
    <dbReference type="NCBI Taxonomy" id="66712"/>
    <lineage>
        <taxon>Bacteria</taxon>
        <taxon>Bacillati</taxon>
        <taxon>Actinomycetota</taxon>
        <taxon>Actinomycetes</taxon>
        <taxon>Propionibacteriales</taxon>
        <taxon>Propionibacteriaceae</taxon>
        <taxon>Propionibacterium</taxon>
    </lineage>
</organism>
<dbReference type="Gene3D" id="3.30.420.130">
    <property type="entry name" value="Dinitrogenase iron-molybdenum cofactor biosynthesis domain"/>
    <property type="match status" value="1"/>
</dbReference>
<sequence length="128" mass="13800">MTTENVNGLGRQVVAIPVTPTGDVEPRFGRAPEMAIATVEDGAITDWRTEQVGWDVLHDQSEHGQHHARIVRFMRDNSVTVAAAGHMGPPMVNTLGKLGLAVVVGVPEMPARDAVLAVVKRLESEDDK</sequence>
<dbReference type="SUPFAM" id="SSF53146">
    <property type="entry name" value="Nitrogenase accessory factor-like"/>
    <property type="match status" value="1"/>
</dbReference>
<proteinExistence type="predicted"/>
<dbReference type="GeneID" id="61221945"/>
<evidence type="ECO:0000259" key="1">
    <source>
        <dbReference type="Pfam" id="PF02579"/>
    </source>
</evidence>
<protein>
    <recommendedName>
        <fullName evidence="1">Dinitrogenase iron-molybdenum cofactor biosynthesis domain-containing protein</fullName>
    </recommendedName>
</protein>
<accession>A0A068VRG4</accession>
<dbReference type="RefSeq" id="WP_013161288.1">
    <property type="nucleotide sequence ID" value="NZ_CP010341.1"/>
</dbReference>
<evidence type="ECO:0000313" key="2">
    <source>
        <dbReference type="EMBL" id="CEP27346.1"/>
    </source>
</evidence>
<feature type="domain" description="Dinitrogenase iron-molybdenum cofactor biosynthesis" evidence="1">
    <location>
        <begin position="23"/>
        <end position="118"/>
    </location>
</feature>
<dbReference type="KEGG" id="pfre:RM25_1341"/>
<dbReference type="Pfam" id="PF02579">
    <property type="entry name" value="Nitro_FeMo-Co"/>
    <property type="match status" value="1"/>
</dbReference>
<name>A0A068VRG4_PROFF</name>
<reference evidence="2" key="1">
    <citation type="submission" date="2014-08" db="EMBL/GenBank/DDBJ databases">
        <authorList>
            <person name="Falentin Helene"/>
        </authorList>
    </citation>
    <scope>NUCLEOTIDE SEQUENCE</scope>
</reference>
<dbReference type="InterPro" id="IPR036105">
    <property type="entry name" value="DiNase_FeMo-co_biosyn_sf"/>
</dbReference>
<dbReference type="InterPro" id="IPR003731">
    <property type="entry name" value="Di-Nase_FeMo-co_biosynth"/>
</dbReference>
<dbReference type="PATRIC" id="fig|66712.6.peg.1366"/>
<dbReference type="AlphaFoldDB" id="A0A068VRG4"/>
<dbReference type="EMBL" id="LM676436">
    <property type="protein sequence ID" value="CEP27346.1"/>
    <property type="molecule type" value="Genomic_DNA"/>
</dbReference>